<dbReference type="SUPFAM" id="SSF57256">
    <property type="entry name" value="Elafin-like"/>
    <property type="match status" value="1"/>
</dbReference>
<dbReference type="GO" id="GO:0005615">
    <property type="term" value="C:extracellular space"/>
    <property type="evidence" value="ECO:0007669"/>
    <property type="project" value="TreeGrafter"/>
</dbReference>
<feature type="domain" description="WAP" evidence="3">
    <location>
        <begin position="125"/>
        <end position="173"/>
    </location>
</feature>
<evidence type="ECO:0000313" key="5">
    <source>
        <dbReference type="Proteomes" id="UP001497497"/>
    </source>
</evidence>
<dbReference type="PRINTS" id="PR00003">
    <property type="entry name" value="4DISULPHCORE"/>
</dbReference>
<dbReference type="EMBL" id="CAXITT010000382">
    <property type="protein sequence ID" value="CAL1540450.1"/>
    <property type="molecule type" value="Genomic_DNA"/>
</dbReference>
<name>A0AAV2I1D8_LYMST</name>
<keyword evidence="2" id="KW-1015">Disulfide bond</keyword>
<evidence type="ECO:0000313" key="4">
    <source>
        <dbReference type="EMBL" id="CAL1540450.1"/>
    </source>
</evidence>
<dbReference type="InterPro" id="IPR050514">
    <property type="entry name" value="WAP_four-disulfide_core"/>
</dbReference>
<dbReference type="Pfam" id="PF00095">
    <property type="entry name" value="WAP"/>
    <property type="match status" value="2"/>
</dbReference>
<dbReference type="Proteomes" id="UP001497497">
    <property type="component" value="Unassembled WGS sequence"/>
</dbReference>
<accession>A0AAV2I1D8</accession>
<comment type="caution">
    <text evidence="4">The sequence shown here is derived from an EMBL/GenBank/DDBJ whole genome shotgun (WGS) entry which is preliminary data.</text>
</comment>
<dbReference type="AlphaFoldDB" id="A0AAV2I1D8"/>
<dbReference type="GO" id="GO:0019731">
    <property type="term" value="P:antibacterial humoral response"/>
    <property type="evidence" value="ECO:0007669"/>
    <property type="project" value="TreeGrafter"/>
</dbReference>
<protein>
    <recommendedName>
        <fullName evidence="3">WAP domain-containing protein</fullName>
    </recommendedName>
</protein>
<dbReference type="PANTHER" id="PTHR19441">
    <property type="entry name" value="WHEY ACDIC PROTEIN WAP"/>
    <property type="match status" value="1"/>
</dbReference>
<organism evidence="4 5">
    <name type="scientific">Lymnaea stagnalis</name>
    <name type="common">Great pond snail</name>
    <name type="synonym">Helix stagnalis</name>
    <dbReference type="NCBI Taxonomy" id="6523"/>
    <lineage>
        <taxon>Eukaryota</taxon>
        <taxon>Metazoa</taxon>
        <taxon>Spiralia</taxon>
        <taxon>Lophotrochozoa</taxon>
        <taxon>Mollusca</taxon>
        <taxon>Gastropoda</taxon>
        <taxon>Heterobranchia</taxon>
        <taxon>Euthyneura</taxon>
        <taxon>Panpulmonata</taxon>
        <taxon>Hygrophila</taxon>
        <taxon>Lymnaeoidea</taxon>
        <taxon>Lymnaeidae</taxon>
        <taxon>Lymnaea</taxon>
    </lineage>
</organism>
<dbReference type="InterPro" id="IPR036645">
    <property type="entry name" value="Elafin-like_sf"/>
</dbReference>
<keyword evidence="1" id="KW-0732">Signal</keyword>
<reference evidence="4 5" key="1">
    <citation type="submission" date="2024-04" db="EMBL/GenBank/DDBJ databases">
        <authorList>
            <consortium name="Genoscope - CEA"/>
            <person name="William W."/>
        </authorList>
    </citation>
    <scope>NUCLEOTIDE SEQUENCE [LARGE SCALE GENOMIC DNA]</scope>
</reference>
<dbReference type="GO" id="GO:0045087">
    <property type="term" value="P:innate immune response"/>
    <property type="evidence" value="ECO:0007669"/>
    <property type="project" value="TreeGrafter"/>
</dbReference>
<dbReference type="GO" id="GO:0004867">
    <property type="term" value="F:serine-type endopeptidase inhibitor activity"/>
    <property type="evidence" value="ECO:0007669"/>
    <property type="project" value="TreeGrafter"/>
</dbReference>
<dbReference type="SMART" id="SM00217">
    <property type="entry name" value="WAP"/>
    <property type="match status" value="2"/>
</dbReference>
<dbReference type="PROSITE" id="PS51390">
    <property type="entry name" value="WAP"/>
    <property type="match status" value="1"/>
</dbReference>
<evidence type="ECO:0000256" key="1">
    <source>
        <dbReference type="ARBA" id="ARBA00022729"/>
    </source>
</evidence>
<dbReference type="Gene3D" id="4.10.75.10">
    <property type="entry name" value="Elafin-like"/>
    <property type="match status" value="1"/>
</dbReference>
<gene>
    <name evidence="4" type="ORF">GSLYS_00014099001</name>
</gene>
<dbReference type="InterPro" id="IPR008197">
    <property type="entry name" value="WAP_dom"/>
</dbReference>
<evidence type="ECO:0000256" key="2">
    <source>
        <dbReference type="ARBA" id="ARBA00023157"/>
    </source>
</evidence>
<sequence>MCLPNLLVFQGVSRNRVQDMRLSNSCTKPCPVGLWCVEVTPVCGFGHCPIFHSCLSYDYLRWYNVDGYTRVREIVTIEARPGCPRVTNPSRCDRPCLNDSGCPSEWLCCSIRCGRACKRDRTARSSMKYGSCPPPPTSRHSILCSDGCTHDRDCRGLRKCCQTSCGVTCVDPCSLVLVNSQWEVPERCREG</sequence>
<dbReference type="PANTHER" id="PTHR19441:SF30">
    <property type="entry name" value="ELAFIN"/>
    <property type="match status" value="1"/>
</dbReference>
<keyword evidence="5" id="KW-1185">Reference proteome</keyword>
<proteinExistence type="predicted"/>
<evidence type="ECO:0000259" key="3">
    <source>
        <dbReference type="PROSITE" id="PS51390"/>
    </source>
</evidence>